<feature type="transmembrane region" description="Helical" evidence="1">
    <location>
        <begin position="28"/>
        <end position="47"/>
    </location>
</feature>
<reference evidence="2 3" key="1">
    <citation type="submission" date="2016-10" db="EMBL/GenBank/DDBJ databases">
        <authorList>
            <person name="de Groot N.N."/>
        </authorList>
    </citation>
    <scope>NUCLEOTIDE SEQUENCE [LARGE SCALE GENOMIC DNA]</scope>
    <source>
        <strain evidence="2 3">DSM 21039</strain>
    </source>
</reference>
<keyword evidence="3" id="KW-1185">Reference proteome</keyword>
<gene>
    <name evidence="2" type="ORF">SAMN04488505_103446</name>
</gene>
<keyword evidence="1" id="KW-0472">Membrane</keyword>
<evidence type="ECO:0000313" key="2">
    <source>
        <dbReference type="EMBL" id="SEM12737.1"/>
    </source>
</evidence>
<accession>A0A1H7VVB5</accession>
<dbReference type="RefSeq" id="WP_089913241.1">
    <property type="nucleotide sequence ID" value="NZ_FOBB01000003.1"/>
</dbReference>
<name>A0A1H7VVB5_9BACT</name>
<dbReference type="STRING" id="573321.SAMN04488505_103446"/>
<dbReference type="EMBL" id="FOBB01000003">
    <property type="protein sequence ID" value="SEM12737.1"/>
    <property type="molecule type" value="Genomic_DNA"/>
</dbReference>
<keyword evidence="1" id="KW-0812">Transmembrane</keyword>
<dbReference type="PANTHER" id="PTHR36974:SF1">
    <property type="entry name" value="DOXX FAMILY MEMBRANE PROTEIN"/>
    <property type="match status" value="1"/>
</dbReference>
<evidence type="ECO:0000256" key="1">
    <source>
        <dbReference type="SAM" id="Phobius"/>
    </source>
</evidence>
<dbReference type="OrthoDB" id="673526at2"/>
<feature type="transmembrane region" description="Helical" evidence="1">
    <location>
        <begin position="129"/>
        <end position="150"/>
    </location>
</feature>
<protein>
    <submittedName>
        <fullName evidence="2">Uncharacterized membrane protein</fullName>
    </submittedName>
</protein>
<proteinExistence type="predicted"/>
<sequence>MKPLVVLLGVFTLTSLIAWFSTGNWHLAFGGNLAMCLMLFLTAIGHFKFTQGMALMLPPFMPYRTGLVLITGVLEIVLGLALLFPAVRPYAGYTLIVFFMLILPSNIYAAIKHLNMEKATYDGPGLSYLWFRIPLQAFFIGWIFYFSIYLQSKAAAV</sequence>
<dbReference type="AlphaFoldDB" id="A0A1H7VVB5"/>
<organism evidence="2 3">
    <name type="scientific">Chitinophaga rupis</name>
    <dbReference type="NCBI Taxonomy" id="573321"/>
    <lineage>
        <taxon>Bacteria</taxon>
        <taxon>Pseudomonadati</taxon>
        <taxon>Bacteroidota</taxon>
        <taxon>Chitinophagia</taxon>
        <taxon>Chitinophagales</taxon>
        <taxon>Chitinophagaceae</taxon>
        <taxon>Chitinophaga</taxon>
    </lineage>
</organism>
<evidence type="ECO:0000313" key="3">
    <source>
        <dbReference type="Proteomes" id="UP000198984"/>
    </source>
</evidence>
<feature type="transmembrane region" description="Helical" evidence="1">
    <location>
        <begin position="67"/>
        <end position="84"/>
    </location>
</feature>
<keyword evidence="1" id="KW-1133">Transmembrane helix</keyword>
<dbReference type="Proteomes" id="UP000198984">
    <property type="component" value="Unassembled WGS sequence"/>
</dbReference>
<dbReference type="PANTHER" id="PTHR36974">
    <property type="entry name" value="MEMBRANE PROTEIN-RELATED"/>
    <property type="match status" value="1"/>
</dbReference>
<feature type="transmembrane region" description="Helical" evidence="1">
    <location>
        <begin position="90"/>
        <end position="109"/>
    </location>
</feature>